<keyword evidence="2" id="KW-1185">Reference proteome</keyword>
<organism evidence="1 2">
    <name type="scientific">Pseudalgibacter alginicilyticus</name>
    <dbReference type="NCBI Taxonomy" id="1736674"/>
    <lineage>
        <taxon>Bacteria</taxon>
        <taxon>Pseudomonadati</taxon>
        <taxon>Bacteroidota</taxon>
        <taxon>Flavobacteriia</taxon>
        <taxon>Flavobacteriales</taxon>
        <taxon>Flavobacteriaceae</taxon>
        <taxon>Pseudalgibacter</taxon>
    </lineage>
</organism>
<dbReference type="KEGG" id="ahz:APS56_07055"/>
<dbReference type="EMBL" id="CP012898">
    <property type="protein sequence ID" value="ALJ04893.1"/>
    <property type="molecule type" value="Genomic_DNA"/>
</dbReference>
<proteinExistence type="predicted"/>
<dbReference type="STRING" id="1736674.APS56_07055"/>
<evidence type="ECO:0000313" key="1">
    <source>
        <dbReference type="EMBL" id="ALJ04893.1"/>
    </source>
</evidence>
<sequence>MQLKRPFMIKTVQRLEFENVFPEEELQNILHYLGKISKFLLLDIIGFSNTREQKNFDNFFNNQDVQWDIIQRVTKYGRENQLPEPPEVVSRESSLRLAEIILANRETLLDGNSNDDKDADEINIFKAFLIINKEVNEKQNFGDAEENIDKMADMLITMSFSSADIGLFSNTDLEFGKLLYTTIVKFEYLLKFLQSSEDYQYLEKALYENFKEENIEGLNAQVKLLLGTILKMKFDNNYKLVPEKPEHIRFLNTLASAEIDESDDFTNLKNYPFYKIDDATFSIIDYFFAVDKFFKSVRFILKDAYNTQHNLPEKDGSFFSFYNMQFSEEFLMKRVLDDVFHQKYIVKRQEADTRDNEPDYYARHNNRIYLFENKDILVAAGIKSSSNIDEIKKLLKKKFLKDGSRAVGIGQLVKSIEQIVNNEFPFDHYANNKNSFTIYPILLVSDRIFEIMGMNYILNQWYLELVRDKLGENYNPSFIRDLTFIDMDTLIYWLPHLKKKDRNFKDIIDLHHKAMKKVPNINTPSIQEGIRLANKSFYNRLSPISNRFSEYKFPFNLLVDKFRDVLPE</sequence>
<evidence type="ECO:0000313" key="2">
    <source>
        <dbReference type="Proteomes" id="UP000057981"/>
    </source>
</evidence>
<accession>A0A0P0D448</accession>
<name>A0A0P0D448_9FLAO</name>
<gene>
    <name evidence="1" type="ORF">APS56_07055</name>
</gene>
<reference evidence="1 2" key="1">
    <citation type="submission" date="2015-10" db="EMBL/GenBank/DDBJ databases">
        <authorList>
            <person name="Gilbert D.G."/>
        </authorList>
    </citation>
    <scope>NUCLEOTIDE SEQUENCE [LARGE SCALE GENOMIC DNA]</scope>
    <source>
        <strain evidence="2">HZ-22</strain>
    </source>
</reference>
<protein>
    <submittedName>
        <fullName evidence="1">Uncharacterized protein</fullName>
    </submittedName>
</protein>
<dbReference type="Proteomes" id="UP000057981">
    <property type="component" value="Chromosome"/>
</dbReference>
<dbReference type="AlphaFoldDB" id="A0A0P0D448"/>